<organism evidence="3 4">
    <name type="scientific">Weissella viridescens</name>
    <name type="common">Lactobacillus viridescens</name>
    <dbReference type="NCBI Taxonomy" id="1629"/>
    <lineage>
        <taxon>Bacteria</taxon>
        <taxon>Bacillati</taxon>
        <taxon>Bacillota</taxon>
        <taxon>Bacilli</taxon>
        <taxon>Lactobacillales</taxon>
        <taxon>Lactobacillaceae</taxon>
        <taxon>Weissella</taxon>
    </lineage>
</organism>
<dbReference type="AlphaFoldDB" id="A0A3P2RJ64"/>
<feature type="signal peptide" evidence="1">
    <location>
        <begin position="1"/>
        <end position="34"/>
    </location>
</feature>
<sequence length="195" mass="21638">MFCCWLLRNFGGNIMNKQFTIAATTLLLATGAAASTSLIHADSMNNMSSSAKTMSSSTSDTSHLKMDKNAKYKDNAKVTVKADHMAGMKNAKGMVVHAYDTPLYEVQYKNTQSGKEVMHHKWLVKSDFKDPDKKDKKGDTITITTDHMPGMKNAKGKITKVHKGPAYEINYTNTKTGKSVMNHKWVAQDELKARS</sequence>
<gene>
    <name evidence="3" type="ORF">D3P96_06290</name>
</gene>
<evidence type="ECO:0000313" key="3">
    <source>
        <dbReference type="EMBL" id="RRG17762.1"/>
    </source>
</evidence>
<dbReference type="Gene3D" id="2.30.30.1210">
    <property type="entry name" value="Domain of unknown function DUF1541"/>
    <property type="match status" value="1"/>
</dbReference>
<feature type="domain" description="DUF1541" evidence="2">
    <location>
        <begin position="77"/>
        <end position="124"/>
    </location>
</feature>
<feature type="domain" description="DUF1541" evidence="2">
    <location>
        <begin position="137"/>
        <end position="187"/>
    </location>
</feature>
<feature type="chain" id="PRO_5039230734" evidence="1">
    <location>
        <begin position="35"/>
        <end position="195"/>
    </location>
</feature>
<dbReference type="Proteomes" id="UP000275836">
    <property type="component" value="Unassembled WGS sequence"/>
</dbReference>
<protein>
    <submittedName>
        <fullName evidence="3">DUF1541 domain-containing protein</fullName>
    </submittedName>
</protein>
<evidence type="ECO:0000259" key="2">
    <source>
        <dbReference type="Pfam" id="PF07563"/>
    </source>
</evidence>
<reference evidence="3 4" key="1">
    <citation type="submission" date="2018-10" db="EMBL/GenBank/DDBJ databases">
        <title>Draft genome sequence of Weissella viridescens UCO-SMC3.</title>
        <authorList>
            <person name="Garcia-Cancino A."/>
            <person name="Espinoza-Monje M."/>
            <person name="Albarracin L."/>
            <person name="Garcia-Castillo V."/>
            <person name="Campos-Martin J."/>
            <person name="Nakano Y."/>
            <person name="Guitierrez-Zamorano C."/>
            <person name="Ikeda-Ohtsubo W."/>
            <person name="Morita H."/>
            <person name="Kitazawa H."/>
            <person name="Villena J."/>
        </authorList>
    </citation>
    <scope>NUCLEOTIDE SEQUENCE [LARGE SCALE GENOMIC DNA]</scope>
    <source>
        <strain evidence="3 4">UCO-SMC3</strain>
    </source>
</reference>
<dbReference type="EMBL" id="RHGY01000006">
    <property type="protein sequence ID" value="RRG17762.1"/>
    <property type="molecule type" value="Genomic_DNA"/>
</dbReference>
<dbReference type="OrthoDB" id="1701949at2"/>
<comment type="caution">
    <text evidence="3">The sequence shown here is derived from an EMBL/GenBank/DDBJ whole genome shotgun (WGS) entry which is preliminary data.</text>
</comment>
<dbReference type="InterPro" id="IPR011438">
    <property type="entry name" value="DUF1541"/>
</dbReference>
<dbReference type="Pfam" id="PF07563">
    <property type="entry name" value="DUF1541"/>
    <property type="match status" value="2"/>
</dbReference>
<keyword evidence="1" id="KW-0732">Signal</keyword>
<evidence type="ECO:0000313" key="4">
    <source>
        <dbReference type="Proteomes" id="UP000275836"/>
    </source>
</evidence>
<name>A0A3P2RJ64_WEIVI</name>
<accession>A0A3P2RJ64</accession>
<evidence type="ECO:0000256" key="1">
    <source>
        <dbReference type="SAM" id="SignalP"/>
    </source>
</evidence>
<proteinExistence type="predicted"/>